<dbReference type="InterPro" id="IPR012327">
    <property type="entry name" value="MeTrfase_D12"/>
</dbReference>
<dbReference type="GO" id="GO:0009307">
    <property type="term" value="P:DNA restriction-modification system"/>
    <property type="evidence" value="ECO:0007669"/>
    <property type="project" value="InterPro"/>
</dbReference>
<comment type="catalytic activity">
    <reaction evidence="6">
        <text>a 2'-deoxyadenosine in DNA + S-adenosyl-L-methionine = an N(6)-methyl-2'-deoxyadenosine in DNA + S-adenosyl-L-homocysteine + H(+)</text>
        <dbReference type="Rhea" id="RHEA:15197"/>
        <dbReference type="Rhea" id="RHEA-COMP:12418"/>
        <dbReference type="Rhea" id="RHEA-COMP:12419"/>
        <dbReference type="ChEBI" id="CHEBI:15378"/>
        <dbReference type="ChEBI" id="CHEBI:57856"/>
        <dbReference type="ChEBI" id="CHEBI:59789"/>
        <dbReference type="ChEBI" id="CHEBI:90615"/>
        <dbReference type="ChEBI" id="CHEBI:90616"/>
        <dbReference type="EC" id="2.1.1.72"/>
    </reaction>
</comment>
<feature type="binding site" evidence="7">
    <location>
        <position position="201"/>
    </location>
    <ligand>
        <name>S-adenosyl-L-methionine</name>
        <dbReference type="ChEBI" id="CHEBI:59789"/>
    </ligand>
</feature>
<dbReference type="PRINTS" id="PR00505">
    <property type="entry name" value="D12N6MTFRASE"/>
</dbReference>
<dbReference type="PANTHER" id="PTHR30481:SF3">
    <property type="entry name" value="DNA ADENINE METHYLASE"/>
    <property type="match status" value="1"/>
</dbReference>
<evidence type="ECO:0000256" key="4">
    <source>
        <dbReference type="ARBA" id="ARBA00022679"/>
    </source>
</evidence>
<dbReference type="EMBL" id="FZNM01000001">
    <property type="protein sequence ID" value="SNR23312.1"/>
    <property type="molecule type" value="Genomic_DNA"/>
</dbReference>
<dbReference type="RefSeq" id="WP_242626499.1">
    <property type="nucleotide sequence ID" value="NZ_FZNM01000001.1"/>
</dbReference>
<keyword evidence="3 8" id="KW-0489">Methyltransferase</keyword>
<evidence type="ECO:0000313" key="8">
    <source>
        <dbReference type="EMBL" id="SNR23312.1"/>
    </source>
</evidence>
<evidence type="ECO:0000256" key="2">
    <source>
        <dbReference type="ARBA" id="ARBA00011900"/>
    </source>
</evidence>
<dbReference type="Pfam" id="PF02086">
    <property type="entry name" value="MethyltransfD12"/>
    <property type="match status" value="1"/>
</dbReference>
<accession>A0A238UMH5</accession>
<evidence type="ECO:0000256" key="1">
    <source>
        <dbReference type="ARBA" id="ARBA00006594"/>
    </source>
</evidence>
<evidence type="ECO:0000256" key="7">
    <source>
        <dbReference type="PIRSR" id="PIRSR000398-1"/>
    </source>
</evidence>
<proteinExistence type="inferred from homology"/>
<dbReference type="InterPro" id="IPR002052">
    <property type="entry name" value="DNA_methylase_N6_adenine_CS"/>
</dbReference>
<dbReference type="AlphaFoldDB" id="A0A238UMH5"/>
<evidence type="ECO:0000256" key="6">
    <source>
        <dbReference type="ARBA" id="ARBA00047942"/>
    </source>
</evidence>
<dbReference type="EC" id="2.1.1.72" evidence="2"/>
<dbReference type="SUPFAM" id="SSF53335">
    <property type="entry name" value="S-adenosyl-L-methionine-dependent methyltransferases"/>
    <property type="match status" value="1"/>
</dbReference>
<dbReference type="GO" id="GO:0043565">
    <property type="term" value="F:sequence-specific DNA binding"/>
    <property type="evidence" value="ECO:0007669"/>
    <property type="project" value="TreeGrafter"/>
</dbReference>
<dbReference type="InterPro" id="IPR012263">
    <property type="entry name" value="M_m6A_EcoRV"/>
</dbReference>
<dbReference type="PROSITE" id="PS00092">
    <property type="entry name" value="N6_MTASE"/>
    <property type="match status" value="1"/>
</dbReference>
<organism evidence="8 9">
    <name type="scientific">Paracoccus sediminis</name>
    <dbReference type="NCBI Taxonomy" id="1214787"/>
    <lineage>
        <taxon>Bacteria</taxon>
        <taxon>Pseudomonadati</taxon>
        <taxon>Pseudomonadota</taxon>
        <taxon>Alphaproteobacteria</taxon>
        <taxon>Rhodobacterales</taxon>
        <taxon>Paracoccaceae</taxon>
        <taxon>Paracoccus</taxon>
    </lineage>
</organism>
<name>A0A238UMH5_9RHOB</name>
<comment type="similarity">
    <text evidence="1">Belongs to the N(4)/N(6)-methyltransferase family.</text>
</comment>
<protein>
    <recommendedName>
        <fullName evidence="2">site-specific DNA-methyltransferase (adenine-specific)</fullName>
        <ecNumber evidence="2">2.1.1.72</ecNumber>
    </recommendedName>
</protein>
<gene>
    <name evidence="8" type="ORF">SAMN06265378_101144</name>
</gene>
<evidence type="ECO:0000313" key="9">
    <source>
        <dbReference type="Proteomes" id="UP000198409"/>
    </source>
</evidence>
<dbReference type="InterPro" id="IPR029063">
    <property type="entry name" value="SAM-dependent_MTases_sf"/>
</dbReference>
<feature type="binding site" evidence="7">
    <location>
        <position position="28"/>
    </location>
    <ligand>
        <name>S-adenosyl-L-methionine</name>
        <dbReference type="ChEBI" id="CHEBI:59789"/>
    </ligand>
</feature>
<keyword evidence="4" id="KW-0808">Transferase</keyword>
<dbReference type="GO" id="GO:0006298">
    <property type="term" value="P:mismatch repair"/>
    <property type="evidence" value="ECO:0007669"/>
    <property type="project" value="TreeGrafter"/>
</dbReference>
<dbReference type="Gene3D" id="3.40.50.150">
    <property type="entry name" value="Vaccinia Virus protein VP39"/>
    <property type="match status" value="1"/>
</dbReference>
<evidence type="ECO:0000256" key="5">
    <source>
        <dbReference type="ARBA" id="ARBA00022691"/>
    </source>
</evidence>
<dbReference type="InterPro" id="IPR023095">
    <property type="entry name" value="Ade_MeTrfase_dom_2"/>
</dbReference>
<dbReference type="GO" id="GO:0009007">
    <property type="term" value="F:site-specific DNA-methyltransferase (adenine-specific) activity"/>
    <property type="evidence" value="ECO:0007669"/>
    <property type="project" value="UniProtKB-EC"/>
</dbReference>
<feature type="binding site" evidence="7">
    <location>
        <position position="32"/>
    </location>
    <ligand>
        <name>S-adenosyl-L-methionine</name>
        <dbReference type="ChEBI" id="CHEBI:59789"/>
    </ligand>
</feature>
<dbReference type="Gene3D" id="1.10.1020.10">
    <property type="entry name" value="Adenine-specific Methyltransferase, Domain 2"/>
    <property type="match status" value="1"/>
</dbReference>
<dbReference type="GO" id="GO:1904047">
    <property type="term" value="F:S-adenosyl-L-methionine binding"/>
    <property type="evidence" value="ECO:0007669"/>
    <property type="project" value="TreeGrafter"/>
</dbReference>
<feature type="binding site" evidence="7">
    <location>
        <position position="73"/>
    </location>
    <ligand>
        <name>S-adenosyl-L-methionine</name>
        <dbReference type="ChEBI" id="CHEBI:59789"/>
    </ligand>
</feature>
<dbReference type="PIRSF" id="PIRSF000398">
    <property type="entry name" value="M_m6A_EcoRV"/>
    <property type="match status" value="1"/>
</dbReference>
<dbReference type="PANTHER" id="PTHR30481">
    <property type="entry name" value="DNA ADENINE METHYLASE"/>
    <property type="match status" value="1"/>
</dbReference>
<sequence length="296" mass="33200">MQYAMFTEAVGPIRSSHVAPFKSQLLKWIGNKQKFAHEIISYFPTDMRTYREPFLGSGGVLATLAPRLGVGTDAFAPLVEIWQTLRDDPEQLKAWYRERWAVHAEGDPVEGYERIKASYNASPNGADLLFLSRSCYGGIVRFRKADGYMSTPCGPHRPITPASFNQRVDEWSRRVRGSTFRQADFAETMAEAGPGDVVYCDPPYSHSQAILYGAQAFDLGRLMTAIADCKERGVRVVLSIDGTKKSGDVYCDVPLPDGLFEHELLVNVGRSMLRRFQMGGQTLEAEEVRDRLLLTY</sequence>
<reference evidence="9" key="1">
    <citation type="submission" date="2017-06" db="EMBL/GenBank/DDBJ databases">
        <authorList>
            <person name="Varghese N."/>
            <person name="Submissions S."/>
        </authorList>
    </citation>
    <scope>NUCLEOTIDE SEQUENCE [LARGE SCALE GENOMIC DNA]</scope>
    <source>
        <strain evidence="9">DSM 26170</strain>
    </source>
</reference>
<dbReference type="Proteomes" id="UP000198409">
    <property type="component" value="Unassembled WGS sequence"/>
</dbReference>
<keyword evidence="5" id="KW-0949">S-adenosyl-L-methionine</keyword>
<dbReference type="GO" id="GO:0032259">
    <property type="term" value="P:methylation"/>
    <property type="evidence" value="ECO:0007669"/>
    <property type="project" value="UniProtKB-KW"/>
</dbReference>
<evidence type="ECO:0000256" key="3">
    <source>
        <dbReference type="ARBA" id="ARBA00022603"/>
    </source>
</evidence>